<keyword evidence="1" id="KW-0472">Membrane</keyword>
<evidence type="ECO:0008006" key="4">
    <source>
        <dbReference type="Google" id="ProtNLM"/>
    </source>
</evidence>
<feature type="transmembrane region" description="Helical" evidence="1">
    <location>
        <begin position="53"/>
        <end position="71"/>
    </location>
</feature>
<name>A0A9P5H1R0_9HYPO</name>
<accession>A0A9P5H1R0</accession>
<dbReference type="EMBL" id="JAANBB010000328">
    <property type="protein sequence ID" value="KAF7543988.1"/>
    <property type="molecule type" value="Genomic_DNA"/>
</dbReference>
<feature type="transmembrane region" description="Helical" evidence="1">
    <location>
        <begin position="149"/>
        <end position="173"/>
    </location>
</feature>
<protein>
    <recommendedName>
        <fullName evidence="4">DUF1295 domain-containing protein</fullName>
    </recommendedName>
</protein>
<dbReference type="AlphaFoldDB" id="A0A9P5H1R0"/>
<organism evidence="2 3">
    <name type="scientific">Cylindrodendrum hubeiense</name>
    <dbReference type="NCBI Taxonomy" id="595255"/>
    <lineage>
        <taxon>Eukaryota</taxon>
        <taxon>Fungi</taxon>
        <taxon>Dikarya</taxon>
        <taxon>Ascomycota</taxon>
        <taxon>Pezizomycotina</taxon>
        <taxon>Sordariomycetes</taxon>
        <taxon>Hypocreomycetidae</taxon>
        <taxon>Hypocreales</taxon>
        <taxon>Nectriaceae</taxon>
        <taxon>Cylindrodendrum</taxon>
    </lineage>
</organism>
<evidence type="ECO:0000313" key="3">
    <source>
        <dbReference type="Proteomes" id="UP000722485"/>
    </source>
</evidence>
<dbReference type="Pfam" id="PF06966">
    <property type="entry name" value="DUF1295"/>
    <property type="match status" value="1"/>
</dbReference>
<dbReference type="InterPro" id="IPR010721">
    <property type="entry name" value="UstE-like"/>
</dbReference>
<comment type="caution">
    <text evidence="2">The sequence shown here is derived from an EMBL/GenBank/DDBJ whole genome shotgun (WGS) entry which is preliminary data.</text>
</comment>
<evidence type="ECO:0000256" key="1">
    <source>
        <dbReference type="SAM" id="Phobius"/>
    </source>
</evidence>
<dbReference type="OrthoDB" id="201504at2759"/>
<keyword evidence="3" id="KW-1185">Reference proteome</keyword>
<gene>
    <name evidence="2" type="ORF">G7Z17_g10299</name>
</gene>
<dbReference type="GO" id="GO:0016020">
    <property type="term" value="C:membrane"/>
    <property type="evidence" value="ECO:0007669"/>
    <property type="project" value="TreeGrafter"/>
</dbReference>
<dbReference type="PANTHER" id="PTHR32251:SF23">
    <property type="entry name" value="3-OXO-5-ALPHA-STEROID 4-DEHYDROGENASE (DUF1295)"/>
    <property type="match status" value="1"/>
</dbReference>
<sequence length="357" mass="40969">MALPLLKSLEDCGDFSKTVELFLPQLYALPSQILQNIGSPTALAQLYIDTNPLVSAFAASLAWGFIFLVVSEINRNWSQVDRMWSLLPNLYIVHIAVWARLAGISHARVDLIAIFSTAWSCRLTYNYWRKGGYNIGSEDYRWAIVKSHVPGFIFFILNVTFISFIQSVLLFAISAVPAYTILLSTQFESEITTADVCYLVVELALVLSEWISDGQQWTYQTAKHQYLKDAQLPKGFSQVELDRGFITSGLWAYSRHPNFFAEQMIWFVLYQWSCFATNNLFSWTFSGSGFLILLFQGSTWLTELITTGKYSEYSVYQRNVGMFFPTSIWGYRTPQPKIIKTSELNKHQQEKETKKQK</sequence>
<reference evidence="2" key="1">
    <citation type="submission" date="2020-03" db="EMBL/GenBank/DDBJ databases">
        <title>Draft Genome Sequence of Cylindrodendrum hubeiense.</title>
        <authorList>
            <person name="Buettner E."/>
            <person name="Kellner H."/>
        </authorList>
    </citation>
    <scope>NUCLEOTIDE SEQUENCE</scope>
    <source>
        <strain evidence="2">IHI 201604</strain>
    </source>
</reference>
<evidence type="ECO:0000313" key="2">
    <source>
        <dbReference type="EMBL" id="KAF7543988.1"/>
    </source>
</evidence>
<proteinExistence type="predicted"/>
<dbReference type="PANTHER" id="PTHR32251">
    <property type="entry name" value="3-OXO-5-ALPHA-STEROID 4-DEHYDROGENASE"/>
    <property type="match status" value="1"/>
</dbReference>
<dbReference type="Proteomes" id="UP000722485">
    <property type="component" value="Unassembled WGS sequence"/>
</dbReference>
<dbReference type="Gene3D" id="1.20.120.1630">
    <property type="match status" value="1"/>
</dbReference>
<keyword evidence="1" id="KW-0812">Transmembrane</keyword>
<keyword evidence="1" id="KW-1133">Transmembrane helix</keyword>